<dbReference type="PANTHER" id="PTHR31740">
    <property type="entry name" value="CENTROMERE PROTEIN L"/>
    <property type="match status" value="1"/>
</dbReference>
<dbReference type="Pfam" id="PF13092">
    <property type="entry name" value="CENP-L"/>
    <property type="match status" value="1"/>
</dbReference>
<evidence type="ECO:0000256" key="2">
    <source>
        <dbReference type="ARBA" id="ARBA00004584"/>
    </source>
</evidence>
<evidence type="ECO:0000256" key="6">
    <source>
        <dbReference type="ARBA" id="ARBA00023242"/>
    </source>
</evidence>
<evidence type="ECO:0000256" key="8">
    <source>
        <dbReference type="SAM" id="MobiDB-lite"/>
    </source>
</evidence>
<feature type="compositionally biased region" description="Polar residues" evidence="8">
    <location>
        <begin position="1"/>
        <end position="18"/>
    </location>
</feature>
<dbReference type="GO" id="GO:0000775">
    <property type="term" value="C:chromosome, centromeric region"/>
    <property type="evidence" value="ECO:0007669"/>
    <property type="project" value="UniProtKB-SubCell"/>
</dbReference>
<dbReference type="PANTHER" id="PTHR31740:SF2">
    <property type="entry name" value="CENTROMERE PROTEIN L"/>
    <property type="match status" value="1"/>
</dbReference>
<gene>
    <name evidence="9" type="ORF">AAFF_G00108010</name>
</gene>
<comment type="subcellular location">
    <subcellularLocation>
        <location evidence="2">Chromosome</location>
        <location evidence="2">Centromere</location>
    </subcellularLocation>
    <subcellularLocation>
        <location evidence="1">Nucleus</location>
    </subcellularLocation>
</comment>
<evidence type="ECO:0000256" key="1">
    <source>
        <dbReference type="ARBA" id="ARBA00004123"/>
    </source>
</evidence>
<dbReference type="Proteomes" id="UP001221898">
    <property type="component" value="Unassembled WGS sequence"/>
</dbReference>
<keyword evidence="5" id="KW-0158">Chromosome</keyword>
<evidence type="ECO:0000256" key="4">
    <source>
        <dbReference type="ARBA" id="ARBA00016380"/>
    </source>
</evidence>
<comment type="caution">
    <text evidence="9">The sequence shown here is derived from an EMBL/GenBank/DDBJ whole genome shotgun (WGS) entry which is preliminary data.</text>
</comment>
<feature type="region of interest" description="Disordered" evidence="8">
    <location>
        <begin position="1"/>
        <end position="21"/>
    </location>
</feature>
<proteinExistence type="inferred from homology"/>
<organism evidence="9 10">
    <name type="scientific">Aldrovandia affinis</name>
    <dbReference type="NCBI Taxonomy" id="143900"/>
    <lineage>
        <taxon>Eukaryota</taxon>
        <taxon>Metazoa</taxon>
        <taxon>Chordata</taxon>
        <taxon>Craniata</taxon>
        <taxon>Vertebrata</taxon>
        <taxon>Euteleostomi</taxon>
        <taxon>Actinopterygii</taxon>
        <taxon>Neopterygii</taxon>
        <taxon>Teleostei</taxon>
        <taxon>Notacanthiformes</taxon>
        <taxon>Halosauridae</taxon>
        <taxon>Aldrovandia</taxon>
    </lineage>
</organism>
<protein>
    <recommendedName>
        <fullName evidence="4">Centromere protein L</fullName>
    </recommendedName>
</protein>
<evidence type="ECO:0000256" key="7">
    <source>
        <dbReference type="ARBA" id="ARBA00023328"/>
    </source>
</evidence>
<keyword evidence="7" id="KW-0137">Centromere</keyword>
<accession>A0AAD7RU62</accession>
<evidence type="ECO:0000256" key="5">
    <source>
        <dbReference type="ARBA" id="ARBA00022454"/>
    </source>
</evidence>
<dbReference type="AlphaFoldDB" id="A0AAD7RU62"/>
<dbReference type="InterPro" id="IPR025204">
    <property type="entry name" value="CENP-L"/>
</dbReference>
<dbReference type="GO" id="GO:0005634">
    <property type="term" value="C:nucleus"/>
    <property type="evidence" value="ECO:0007669"/>
    <property type="project" value="UniProtKB-SubCell"/>
</dbReference>
<dbReference type="EMBL" id="JAINUG010000170">
    <property type="protein sequence ID" value="KAJ8390407.1"/>
    <property type="molecule type" value="Genomic_DNA"/>
</dbReference>
<name>A0AAD7RU62_9TELE</name>
<reference evidence="9" key="1">
    <citation type="journal article" date="2023" name="Science">
        <title>Genome structures resolve the early diversification of teleost fishes.</title>
        <authorList>
            <person name="Parey E."/>
            <person name="Louis A."/>
            <person name="Montfort J."/>
            <person name="Bouchez O."/>
            <person name="Roques C."/>
            <person name="Iampietro C."/>
            <person name="Lluch J."/>
            <person name="Castinel A."/>
            <person name="Donnadieu C."/>
            <person name="Desvignes T."/>
            <person name="Floi Bucao C."/>
            <person name="Jouanno E."/>
            <person name="Wen M."/>
            <person name="Mejri S."/>
            <person name="Dirks R."/>
            <person name="Jansen H."/>
            <person name="Henkel C."/>
            <person name="Chen W.J."/>
            <person name="Zahm M."/>
            <person name="Cabau C."/>
            <person name="Klopp C."/>
            <person name="Thompson A.W."/>
            <person name="Robinson-Rechavi M."/>
            <person name="Braasch I."/>
            <person name="Lecointre G."/>
            <person name="Bobe J."/>
            <person name="Postlethwait J.H."/>
            <person name="Berthelot C."/>
            <person name="Roest Crollius H."/>
            <person name="Guiguen Y."/>
        </authorList>
    </citation>
    <scope>NUCLEOTIDE SEQUENCE</scope>
    <source>
        <strain evidence="9">NC1722</strain>
    </source>
</reference>
<keyword evidence="6" id="KW-0539">Nucleus</keyword>
<evidence type="ECO:0000313" key="10">
    <source>
        <dbReference type="Proteomes" id="UP001221898"/>
    </source>
</evidence>
<evidence type="ECO:0000256" key="3">
    <source>
        <dbReference type="ARBA" id="ARBA00011060"/>
    </source>
</evidence>
<sequence>METQGGATATPRNQTVMHRSSRRSLGVELTSHFGCTPGQLTAIRTQTRREISKPRNLSELVDPEHLAALVKEEWRISYLTPMYQFKHTQLQSYSKRLAAFIVAEKQQGIGVEVGPEMGLKVVFSAVHGLAETEDDAEAVFIQIHSKSAAAEGEATKVVWSGWLCCVSGEVEYLRSLSTDFTCLPLFGASGAVSLTTTVMSWFERTFDCYFGPLGIDSTGLKWLAALWTGCHPDINIRYLKLSWTIPAQPPLDVSYTVHPQDAWELWNSIREVDGLGDTVGIEEVTYFMKGLEMHFFRHFRIYLSAGTLTKVTTALGSAHRDGKIRITSGDMMTSVLALLTECALLKMPI</sequence>
<keyword evidence="10" id="KW-1185">Reference proteome</keyword>
<comment type="similarity">
    <text evidence="3">Belongs to the CENP-L/IML3 family.</text>
</comment>
<evidence type="ECO:0000313" key="9">
    <source>
        <dbReference type="EMBL" id="KAJ8390407.1"/>
    </source>
</evidence>